<dbReference type="EC" id="2.7.1.14" evidence="10"/>
<dbReference type="FunFam" id="3.30.420.40:FF:000132">
    <property type="entry name" value="Sedoheptulokinase"/>
    <property type="match status" value="1"/>
</dbReference>
<dbReference type="GO" id="GO:1901701">
    <property type="term" value="P:cellular response to oxygen-containing compound"/>
    <property type="evidence" value="ECO:0007669"/>
    <property type="project" value="UniProtKB-ARBA"/>
</dbReference>
<evidence type="ECO:0000256" key="5">
    <source>
        <dbReference type="ARBA" id="ARBA00022741"/>
    </source>
</evidence>
<dbReference type="SUPFAM" id="SSF53067">
    <property type="entry name" value="Actin-like ATPase domain"/>
    <property type="match status" value="1"/>
</dbReference>
<dbReference type="GO" id="GO:0006071">
    <property type="term" value="P:glycerol metabolic process"/>
    <property type="evidence" value="ECO:0007669"/>
    <property type="project" value="TreeGrafter"/>
</dbReference>
<dbReference type="AlphaFoldDB" id="A0A8S1BYP2"/>
<evidence type="ECO:0000259" key="13">
    <source>
        <dbReference type="Pfam" id="PF00370"/>
    </source>
</evidence>
<dbReference type="GO" id="GO:0005524">
    <property type="term" value="F:ATP binding"/>
    <property type="evidence" value="ECO:0007669"/>
    <property type="project" value="UniProtKB-KW"/>
</dbReference>
<evidence type="ECO:0000256" key="6">
    <source>
        <dbReference type="ARBA" id="ARBA00022777"/>
    </source>
</evidence>
<dbReference type="GO" id="GO:0005829">
    <property type="term" value="C:cytosol"/>
    <property type="evidence" value="ECO:0007669"/>
    <property type="project" value="TreeGrafter"/>
</dbReference>
<proteinExistence type="inferred from homology"/>
<sequence>MSAEYVLGVDIGTTSVKVNLIDISTKKPIARQTKDTRADCPSELGPAAGNKQDAARIASAFHGCVSRLPRDKLKLVTSIGVCGQMHGVVLWKQGSAWGYQGERLELSTQASGSVSAVYTWQDNRCTPAFLASLPHPDSHLGMSSGFGIPTLFWMARNKPERLEKYNRAGTIMDLIVAMLCQLDEPVMSVQNAASWGYFNCVSAQWNKELLQEAGFPVHFLPKVIPAGGVAGTLKQAWLGIPAGTPVGAALGDLQCSVFANLVRPGFDAVMNISTSGQLGFVMQKEFQPENKLADESISSVQYFPYFDGQYLAVAASLNGGNSLALFVKILQQWAQELGFSVPQDKVWTRILDLGAAHESTTLEITPTLLGERHNPEVRGTVSNIDQSNLGLGCVTRALCQGVIANLLKMMPKEFLVSHGVDRIVGVGSALTRNPVLQSEVSKQYALPLEVLTGGDAALGAGLSRLLHV</sequence>
<comment type="subcellular location">
    <subcellularLocation>
        <location evidence="1">Cytoplasm</location>
    </subcellularLocation>
</comment>
<dbReference type="Proteomes" id="UP000494165">
    <property type="component" value="Unassembled WGS sequence"/>
</dbReference>
<dbReference type="GO" id="GO:0046496">
    <property type="term" value="P:nicotinamide nucleotide metabolic process"/>
    <property type="evidence" value="ECO:0007669"/>
    <property type="project" value="UniProtKB-ARBA"/>
</dbReference>
<evidence type="ECO:0000256" key="1">
    <source>
        <dbReference type="ARBA" id="ARBA00004496"/>
    </source>
</evidence>
<comment type="function">
    <text evidence="9">Acts as a modulator of macrophage activation through control of glucose metabolism.</text>
</comment>
<accession>A0A8S1BYP2</accession>
<gene>
    <name evidence="14" type="ORF">CLODIP_2_CD08029</name>
</gene>
<keyword evidence="4" id="KW-0808">Transferase</keyword>
<evidence type="ECO:0000313" key="14">
    <source>
        <dbReference type="EMBL" id="CAB3359912.1"/>
    </source>
</evidence>
<dbReference type="InterPro" id="IPR043129">
    <property type="entry name" value="ATPase_NBD"/>
</dbReference>
<evidence type="ECO:0000256" key="4">
    <source>
        <dbReference type="ARBA" id="ARBA00022679"/>
    </source>
</evidence>
<dbReference type="GO" id="GO:1901135">
    <property type="term" value="P:carbohydrate derivative metabolic process"/>
    <property type="evidence" value="ECO:0007669"/>
    <property type="project" value="UniProtKB-ARBA"/>
</dbReference>
<dbReference type="Gene3D" id="3.30.420.40">
    <property type="match status" value="2"/>
</dbReference>
<dbReference type="GO" id="GO:0050277">
    <property type="term" value="F:sedoheptulokinase activity"/>
    <property type="evidence" value="ECO:0007669"/>
    <property type="project" value="UniProtKB-EC"/>
</dbReference>
<dbReference type="CDD" id="cd07777">
    <property type="entry name" value="ASKHA_NBD_FGGY_SHK"/>
    <property type="match status" value="1"/>
</dbReference>
<keyword evidence="3" id="KW-0963">Cytoplasm</keyword>
<comment type="similarity">
    <text evidence="2">Belongs to the FGGY kinase family.</text>
</comment>
<dbReference type="OrthoDB" id="10264182at2759"/>
<comment type="catalytic activity">
    <reaction evidence="8">
        <text>sedoheptulose + ATP = D-sedoheptulose 7-phosphate + ADP + H(+)</text>
        <dbReference type="Rhea" id="RHEA:23844"/>
        <dbReference type="ChEBI" id="CHEBI:15378"/>
        <dbReference type="ChEBI" id="CHEBI:16802"/>
        <dbReference type="ChEBI" id="CHEBI:30616"/>
        <dbReference type="ChEBI" id="CHEBI:57483"/>
        <dbReference type="ChEBI" id="CHEBI:456216"/>
        <dbReference type="EC" id="2.7.1.14"/>
    </reaction>
</comment>
<name>A0A8S1BYP2_9INSE</name>
<keyword evidence="5" id="KW-0547">Nucleotide-binding</keyword>
<dbReference type="PANTHER" id="PTHR10196">
    <property type="entry name" value="SUGAR KINASE"/>
    <property type="match status" value="1"/>
</dbReference>
<dbReference type="GO" id="GO:0006163">
    <property type="term" value="P:purine nucleotide metabolic process"/>
    <property type="evidence" value="ECO:0007669"/>
    <property type="project" value="UniProtKB-ARBA"/>
</dbReference>
<dbReference type="PANTHER" id="PTHR10196:SF67">
    <property type="entry name" value="SEDOHEPTULOKINASE"/>
    <property type="match status" value="1"/>
</dbReference>
<dbReference type="EMBL" id="CADEPI010000002">
    <property type="protein sequence ID" value="CAB3359912.1"/>
    <property type="molecule type" value="Genomic_DNA"/>
</dbReference>
<evidence type="ECO:0000256" key="11">
    <source>
        <dbReference type="ARBA" id="ARBA00069425"/>
    </source>
</evidence>
<reference evidence="14 15" key="1">
    <citation type="submission" date="2020-04" db="EMBL/GenBank/DDBJ databases">
        <authorList>
            <person name="Alioto T."/>
            <person name="Alioto T."/>
            <person name="Gomez Garrido J."/>
        </authorList>
    </citation>
    <scope>NUCLEOTIDE SEQUENCE [LARGE SCALE GENOMIC DNA]</scope>
</reference>
<feature type="domain" description="Carbohydrate kinase FGGY N-terminal" evidence="13">
    <location>
        <begin position="5"/>
        <end position="258"/>
    </location>
</feature>
<protein>
    <recommendedName>
        <fullName evidence="11">Sedoheptulokinase</fullName>
        <ecNumber evidence="10">2.7.1.14</ecNumber>
    </recommendedName>
    <alternativeName>
        <fullName evidence="12">Carbohydrate kinase-like protein</fullName>
    </alternativeName>
</protein>
<comment type="caution">
    <text evidence="14">The sequence shown here is derived from an EMBL/GenBank/DDBJ whole genome shotgun (WGS) entry which is preliminary data.</text>
</comment>
<keyword evidence="6" id="KW-0418">Kinase</keyword>
<dbReference type="FunFam" id="3.30.420.40:FF:000111">
    <property type="entry name" value="Sedoheptulokinase"/>
    <property type="match status" value="1"/>
</dbReference>
<keyword evidence="15" id="KW-1185">Reference proteome</keyword>
<dbReference type="GO" id="GO:0071396">
    <property type="term" value="P:cellular response to lipid"/>
    <property type="evidence" value="ECO:0007669"/>
    <property type="project" value="UniProtKB-ARBA"/>
</dbReference>
<evidence type="ECO:0000256" key="9">
    <source>
        <dbReference type="ARBA" id="ARBA00057196"/>
    </source>
</evidence>
<keyword evidence="7" id="KW-0067">ATP-binding</keyword>
<evidence type="ECO:0000256" key="7">
    <source>
        <dbReference type="ARBA" id="ARBA00022840"/>
    </source>
</evidence>
<organism evidence="14 15">
    <name type="scientific">Cloeon dipterum</name>
    <dbReference type="NCBI Taxonomy" id="197152"/>
    <lineage>
        <taxon>Eukaryota</taxon>
        <taxon>Metazoa</taxon>
        <taxon>Ecdysozoa</taxon>
        <taxon>Arthropoda</taxon>
        <taxon>Hexapoda</taxon>
        <taxon>Insecta</taxon>
        <taxon>Pterygota</taxon>
        <taxon>Palaeoptera</taxon>
        <taxon>Ephemeroptera</taxon>
        <taxon>Pisciforma</taxon>
        <taxon>Baetidae</taxon>
        <taxon>Cloeon</taxon>
    </lineage>
</organism>
<dbReference type="Pfam" id="PF00370">
    <property type="entry name" value="FGGY_N"/>
    <property type="match status" value="1"/>
</dbReference>
<evidence type="ECO:0000256" key="2">
    <source>
        <dbReference type="ARBA" id="ARBA00009156"/>
    </source>
</evidence>
<evidence type="ECO:0000256" key="10">
    <source>
        <dbReference type="ARBA" id="ARBA00066341"/>
    </source>
</evidence>
<dbReference type="GO" id="GO:0009617">
    <property type="term" value="P:response to bacterium"/>
    <property type="evidence" value="ECO:0007669"/>
    <property type="project" value="UniProtKB-ARBA"/>
</dbReference>
<evidence type="ECO:0000313" key="15">
    <source>
        <dbReference type="Proteomes" id="UP000494165"/>
    </source>
</evidence>
<evidence type="ECO:0000256" key="12">
    <source>
        <dbReference type="ARBA" id="ARBA00076706"/>
    </source>
</evidence>
<evidence type="ECO:0000256" key="8">
    <source>
        <dbReference type="ARBA" id="ARBA00052736"/>
    </source>
</evidence>
<evidence type="ECO:0000256" key="3">
    <source>
        <dbReference type="ARBA" id="ARBA00022490"/>
    </source>
</evidence>
<dbReference type="GO" id="GO:0006091">
    <property type="term" value="P:generation of precursor metabolites and energy"/>
    <property type="evidence" value="ECO:0007669"/>
    <property type="project" value="UniProtKB-ARBA"/>
</dbReference>
<dbReference type="InterPro" id="IPR018484">
    <property type="entry name" value="FGGY_N"/>
</dbReference>